<keyword evidence="2" id="KW-0472">Membrane</keyword>
<dbReference type="EMBL" id="FQXS01000044">
    <property type="protein sequence ID" value="SHI13307.1"/>
    <property type="molecule type" value="Genomic_DNA"/>
</dbReference>
<reference evidence="3 4" key="1">
    <citation type="submission" date="2016-11" db="EMBL/GenBank/DDBJ databases">
        <authorList>
            <person name="Jaros S."/>
            <person name="Januszkiewicz K."/>
            <person name="Wedrychowicz H."/>
        </authorList>
    </citation>
    <scope>NUCLEOTIDE SEQUENCE [LARGE SCALE GENOMIC DNA]</scope>
    <source>
        <strain evidence="3 4">DSM 9705</strain>
    </source>
</reference>
<dbReference type="Proteomes" id="UP000184139">
    <property type="component" value="Unassembled WGS sequence"/>
</dbReference>
<evidence type="ECO:0000256" key="2">
    <source>
        <dbReference type="SAM" id="Phobius"/>
    </source>
</evidence>
<keyword evidence="2" id="KW-1133">Transmembrane helix</keyword>
<feature type="transmembrane region" description="Helical" evidence="2">
    <location>
        <begin position="347"/>
        <end position="368"/>
    </location>
</feature>
<dbReference type="InterPro" id="IPR007813">
    <property type="entry name" value="PilN"/>
</dbReference>
<gene>
    <name evidence="3" type="ORF">SAMN02745124_04233</name>
</gene>
<dbReference type="RefSeq" id="WP_073379220.1">
    <property type="nucleotide sequence ID" value="NZ_FQXS01000044.1"/>
</dbReference>
<protein>
    <submittedName>
        <fullName evidence="3">Tfp pilus assembly protein PilN</fullName>
    </submittedName>
</protein>
<evidence type="ECO:0000313" key="3">
    <source>
        <dbReference type="EMBL" id="SHI13307.1"/>
    </source>
</evidence>
<dbReference type="OrthoDB" id="5468993at2"/>
<feature type="coiled-coil region" evidence="1">
    <location>
        <begin position="372"/>
        <end position="416"/>
    </location>
</feature>
<keyword evidence="1" id="KW-0175">Coiled coil</keyword>
<dbReference type="AlphaFoldDB" id="A0A1M5YMI3"/>
<dbReference type="STRING" id="1121409.SAMN02745124_04233"/>
<accession>A0A1M5YMI3</accession>
<name>A0A1M5YMI3_9BACT</name>
<proteinExistence type="predicted"/>
<evidence type="ECO:0000256" key="1">
    <source>
        <dbReference type="SAM" id="Coils"/>
    </source>
</evidence>
<keyword evidence="2" id="KW-0812">Transmembrane</keyword>
<organism evidence="3 4">
    <name type="scientific">Desulfofustis glycolicus DSM 9705</name>
    <dbReference type="NCBI Taxonomy" id="1121409"/>
    <lineage>
        <taxon>Bacteria</taxon>
        <taxon>Pseudomonadati</taxon>
        <taxon>Thermodesulfobacteriota</taxon>
        <taxon>Desulfobulbia</taxon>
        <taxon>Desulfobulbales</taxon>
        <taxon>Desulfocapsaceae</taxon>
        <taxon>Desulfofustis</taxon>
    </lineage>
</organism>
<sequence>MNLFPDRQQNRATLAAVVPVRRMLALELTGRLLCGAVVARQGRRLAVRTFVSVDRGPGRKDLPDQAHIAELMDRLDYPGGPVVLVTPLARSVQISMNRRKVEKLRHFQLCDALRWEVEPYTGISGSQALVGAVRGLPAEQQDLMLITEDDEEIDVSISVIERNVYRAMKQICRRCGLRLARLYPSETSFYMPLFLEEEQPPRAVFEIGVDYAHFALVHAGLPKQISTVPLGRDVLLELLAGDDPGEADSSLRFILDQVPGPLPLLLTGIGATRKDLVDYLNGCSPYGAEAIELHRHDKLGRAEHDALNAMYAGAVGGAVRELAGRRFRQIGISDAVPLDVRLRQSAYLAPLVVTALLAAGLLGHYGYMKTSKERYQARNAELQAQIKSRQQGHDEYQALKNKIDETQARIGLLNRQLAFLDGGSDSVLEHAERVLGALFAAPAGMLLESVGQQGDDVLISGRAATVDQIGAFAVALQRHPWCRVAELAEVKHGADGRVFFVIRMATNGAGEDQS</sequence>
<evidence type="ECO:0000313" key="4">
    <source>
        <dbReference type="Proteomes" id="UP000184139"/>
    </source>
</evidence>
<keyword evidence="4" id="KW-1185">Reference proteome</keyword>
<dbReference type="Pfam" id="PF05137">
    <property type="entry name" value="PilN"/>
    <property type="match status" value="1"/>
</dbReference>